<dbReference type="InterPro" id="IPR008258">
    <property type="entry name" value="Transglycosylase_SLT_dom_1"/>
</dbReference>
<dbReference type="PATRIC" id="fig|1637645.4.peg.3302"/>
<keyword evidence="2" id="KW-0732">Signal</keyword>
<feature type="domain" description="Transglycosylase SLT" evidence="3">
    <location>
        <begin position="568"/>
        <end position="679"/>
    </location>
</feature>
<protein>
    <submittedName>
        <fullName evidence="4">Tail length tape measure protein</fullName>
    </submittedName>
</protein>
<dbReference type="AlphaFoldDB" id="A0A0F5YH40"/>
<dbReference type="InterPro" id="IPR011990">
    <property type="entry name" value="TPR-like_helical_dom_sf"/>
</dbReference>
<evidence type="ECO:0000313" key="4">
    <source>
        <dbReference type="EMBL" id="KKD38053.1"/>
    </source>
</evidence>
<dbReference type="PANTHER" id="PTHR37423:SF5">
    <property type="entry name" value="SOLUBLE LYTIC MUREIN TRANSGLYCOSYLASE"/>
    <property type="match status" value="1"/>
</dbReference>
<dbReference type="InterPro" id="IPR023346">
    <property type="entry name" value="Lysozyme-like_dom_sf"/>
</dbReference>
<dbReference type="InterPro" id="IPR019734">
    <property type="entry name" value="TPR_rpt"/>
</dbReference>
<name>A0A0F5YH40_9CYAN</name>
<dbReference type="Proteomes" id="UP000033607">
    <property type="component" value="Unassembled WGS sequence"/>
</dbReference>
<dbReference type="CDD" id="cd13401">
    <property type="entry name" value="Slt70-like"/>
    <property type="match status" value="1"/>
</dbReference>
<comment type="caution">
    <text evidence="4">The sequence shown here is derived from an EMBL/GenBank/DDBJ whole genome shotgun (WGS) entry which is preliminary data.</text>
</comment>
<evidence type="ECO:0000256" key="1">
    <source>
        <dbReference type="ARBA" id="ARBA00007734"/>
    </source>
</evidence>
<evidence type="ECO:0000313" key="5">
    <source>
        <dbReference type="Proteomes" id="UP000033607"/>
    </source>
</evidence>
<organism evidence="4 5">
    <name type="scientific">Limnoraphis robusta CS-951</name>
    <dbReference type="NCBI Taxonomy" id="1637645"/>
    <lineage>
        <taxon>Bacteria</taxon>
        <taxon>Bacillati</taxon>
        <taxon>Cyanobacteriota</taxon>
        <taxon>Cyanophyceae</taxon>
        <taxon>Oscillatoriophycideae</taxon>
        <taxon>Oscillatoriales</taxon>
        <taxon>Sirenicapillariaceae</taxon>
        <taxon>Limnoraphis</taxon>
    </lineage>
</organism>
<dbReference type="PROSITE" id="PS00922">
    <property type="entry name" value="TRANSGLYCOSYLASE"/>
    <property type="match status" value="1"/>
</dbReference>
<dbReference type="Gene3D" id="1.10.530.10">
    <property type="match status" value="1"/>
</dbReference>
<comment type="similarity">
    <text evidence="1">Belongs to the transglycosylase Slt family.</text>
</comment>
<dbReference type="Gene3D" id="1.25.40.10">
    <property type="entry name" value="Tetratricopeptide repeat domain"/>
    <property type="match status" value="3"/>
</dbReference>
<dbReference type="GO" id="GO:0000270">
    <property type="term" value="P:peptidoglycan metabolic process"/>
    <property type="evidence" value="ECO:0007669"/>
    <property type="project" value="InterPro"/>
</dbReference>
<dbReference type="InterPro" id="IPR008939">
    <property type="entry name" value="Lytic_TGlycosylase_superhlx_U"/>
</dbReference>
<accession>A0A0F5YH40</accession>
<gene>
    <name evidence="4" type="ORF">WN50_10880</name>
</gene>
<evidence type="ECO:0000259" key="3">
    <source>
        <dbReference type="Pfam" id="PF01464"/>
    </source>
</evidence>
<dbReference type="PANTHER" id="PTHR37423">
    <property type="entry name" value="SOLUBLE LYTIC MUREIN TRANSGLYCOSYLASE-RELATED"/>
    <property type="match status" value="1"/>
</dbReference>
<dbReference type="RefSeq" id="WP_046278565.1">
    <property type="nucleotide sequence ID" value="NZ_LATL02000167.1"/>
</dbReference>
<dbReference type="SUPFAM" id="SSF53955">
    <property type="entry name" value="Lysozyme-like"/>
    <property type="match status" value="1"/>
</dbReference>
<dbReference type="OrthoDB" id="9815002at2"/>
<evidence type="ECO:0000256" key="2">
    <source>
        <dbReference type="ARBA" id="ARBA00022729"/>
    </source>
</evidence>
<proteinExistence type="inferred from homology"/>
<dbReference type="EMBL" id="LATL02000167">
    <property type="protein sequence ID" value="KKD38053.1"/>
    <property type="molecule type" value="Genomic_DNA"/>
</dbReference>
<dbReference type="Pfam" id="PF01464">
    <property type="entry name" value="SLT"/>
    <property type="match status" value="1"/>
</dbReference>
<dbReference type="Pfam" id="PF13174">
    <property type="entry name" value="TPR_6"/>
    <property type="match status" value="2"/>
</dbReference>
<dbReference type="GO" id="GO:0008933">
    <property type="term" value="F:peptidoglycan lytic transglycosylase activity"/>
    <property type="evidence" value="ECO:0007669"/>
    <property type="project" value="InterPro"/>
</dbReference>
<dbReference type="GO" id="GO:0004553">
    <property type="term" value="F:hydrolase activity, hydrolyzing O-glycosyl compounds"/>
    <property type="evidence" value="ECO:0007669"/>
    <property type="project" value="InterPro"/>
</dbReference>
<dbReference type="GO" id="GO:0042597">
    <property type="term" value="C:periplasmic space"/>
    <property type="evidence" value="ECO:0007669"/>
    <property type="project" value="InterPro"/>
</dbReference>
<dbReference type="GO" id="GO:0016020">
    <property type="term" value="C:membrane"/>
    <property type="evidence" value="ECO:0007669"/>
    <property type="project" value="InterPro"/>
</dbReference>
<sequence>MVKQRITQFALLLGAASVALAIGIFFPITQLQRFLPSREVSVQESNDSERVIMLASLSAEKRQVELKDIAASSKPSTERSRARFLLASDLIQQKQAEEAIPLLAGLEQDYPLLGAQIVMKRAQAYEQMGDTANAKQTWEDLLQRFPKDPTAAEALYVLGKENPEYWDRAIAEFPAHPRSVEIAQTRLKENPNQLPLLLIIAEHGIYLKDYGTYLEKLAQNYTGQLKPEDWEKIAFGYWEKQDYGKGALAYAKAPRTPRNLYRHARGLWLDDKIPESRKAYEQLIQAFPDQQDPGGEDAGFGLIRLARLSDRLDAVKYLDQAIARFPAHRAEALYDKAELLDQLESKQSASQARQMLLKDHSESEPAAQLRWKLAEDYAKAGNIKEASKWAKELSTKNPDSELAPEATFWIGKWAQQIGNSQDTKKAFEYLLARYPDSYYAWRSAVHLGWPVGDFTTVRPLNPHVEYPETHPVLMAGSDGLKELYQLGKHQEAWKLWQVEFANRMQPSIEEQYTDGLVRLGVGDNLEALWMLSSLSQRDEPEERQKYLKLKKTPEYWQALYPFPYLETIVNWSQERQLNTVLVTALIRQESRFMPGIKSVVGATGLMQVMPETGEEVAKQIQLTNYSLENIEDNVNLGTYYLDFTHREYNNNSLLAVASYNAGPNAVSGWLERFGFQDADAFAEKIPYPETYGYVKSVFGNYWNYLRIYNPDIAAMMEKHAADYKPN</sequence>
<reference evidence="4 5" key="1">
    <citation type="submission" date="2015-06" db="EMBL/GenBank/DDBJ databases">
        <title>Draft genome assembly of filamentous brackish cyanobacterium Limnoraphis robusta strain CS-951.</title>
        <authorList>
            <person name="Willis A."/>
            <person name="Parks M."/>
            <person name="Burford M.A."/>
        </authorList>
    </citation>
    <scope>NUCLEOTIDE SEQUENCE [LARGE SCALE GENOMIC DNA]</scope>
    <source>
        <strain evidence="4 5">CS-951</strain>
    </source>
</reference>
<dbReference type="SUPFAM" id="SSF48435">
    <property type="entry name" value="Bacterial muramidases"/>
    <property type="match status" value="1"/>
</dbReference>
<dbReference type="InterPro" id="IPR000189">
    <property type="entry name" value="Transglyc_AS"/>
</dbReference>